<keyword evidence="4" id="KW-1185">Reference proteome</keyword>
<gene>
    <name evidence="3" type="ORF">SpAn4DRAFT_1746</name>
</gene>
<dbReference type="GO" id="GO:0051607">
    <property type="term" value="P:defense response to virus"/>
    <property type="evidence" value="ECO:0007669"/>
    <property type="project" value="UniProtKB-KW"/>
</dbReference>
<reference evidence="4" key="1">
    <citation type="submission" date="2015-03" db="EMBL/GenBank/DDBJ databases">
        <authorList>
            <person name="Nijsse Bart"/>
        </authorList>
    </citation>
    <scope>NUCLEOTIDE SEQUENCE [LARGE SCALE GENOMIC DNA]</scope>
</reference>
<dbReference type="InterPro" id="IPR013414">
    <property type="entry name" value="Cas7/Cst2/DevR_sub_I-B/Tneap"/>
</dbReference>
<evidence type="ECO:0000256" key="1">
    <source>
        <dbReference type="ARBA" id="ARBA00023118"/>
    </source>
</evidence>
<proteinExistence type="predicted"/>
<dbReference type="NCBIfam" id="TIGR01875">
    <property type="entry name" value="cas_MJ0381"/>
    <property type="match status" value="1"/>
</dbReference>
<protein>
    <submittedName>
        <fullName evidence="3">CRISPR-associated negative autoregulator</fullName>
    </submittedName>
</protein>
<evidence type="ECO:0000313" key="3">
    <source>
        <dbReference type="EMBL" id="CQR70768.1"/>
    </source>
</evidence>
<dbReference type="AlphaFoldDB" id="A0A0U1KTL0"/>
<dbReference type="NCBIfam" id="TIGR02585">
    <property type="entry name" value="cas_Cst2_DevR"/>
    <property type="match status" value="1"/>
</dbReference>
<dbReference type="Proteomes" id="UP000049855">
    <property type="component" value="Unassembled WGS sequence"/>
</dbReference>
<dbReference type="Pfam" id="PF01905">
    <property type="entry name" value="DevR"/>
    <property type="match status" value="1"/>
</dbReference>
<name>A0A0U1KTL0_9FIRM</name>
<evidence type="ECO:0000313" key="4">
    <source>
        <dbReference type="Proteomes" id="UP000049855"/>
    </source>
</evidence>
<sequence length="314" mass="35551">MSREFMRHHLFNTIKYCYGWQDSPVTTTTAKNVIQFAFPEANIVMYPEMDLFGFMTTDNPVVTRKASIGLTKAIALEGWQSSMAFGANHDMVRRIKEAGQKGEPNPHQKEEHYGYYKISFTVDLCRFGYSENVLTDLDSGNRIIKWFEQQEDVESHAEVVTKCRLVNCEKIEKFDWKVLKTQANVFGFVGMEKKKELKKIVFAVTDIQRKERLAQLLTVLKNGLMLHSDTENYGVVPQFIACACLTMPVPVLNDFVRLQNGQVDRVAMETGLSNAYIQQAWCDGILATGEGYQGAAKGFAVPQAVDTIFLQGNN</sequence>
<accession>A0A0U1KTL0</accession>
<comment type="function">
    <text evidence="2">CRISPR (clustered regularly interspaced short palindromic repeat) is an adaptive immune system that provides protection against mobile genetic elements (viruses, transposable elements and conjugative plasmids). CRISPR clusters contain spacers, sequences complementary to antecedent mobile elements, and target invading nucleic acids. CRISPR clusters are transcribed and processed into CRISPR RNA (crRNA).</text>
</comment>
<keyword evidence="1" id="KW-0051">Antiviral defense</keyword>
<organism evidence="3 4">
    <name type="scientific">Sporomusa ovata</name>
    <dbReference type="NCBI Taxonomy" id="2378"/>
    <lineage>
        <taxon>Bacteria</taxon>
        <taxon>Bacillati</taxon>
        <taxon>Bacillota</taxon>
        <taxon>Negativicutes</taxon>
        <taxon>Selenomonadales</taxon>
        <taxon>Sporomusaceae</taxon>
        <taxon>Sporomusa</taxon>
    </lineage>
</organism>
<evidence type="ECO:0000256" key="2">
    <source>
        <dbReference type="ARBA" id="ARBA00025626"/>
    </source>
</evidence>
<dbReference type="RefSeq" id="WP_054954553.1">
    <property type="nucleotide sequence ID" value="NZ_CTRP01000003.1"/>
</dbReference>
<dbReference type="EMBL" id="CTRP01000003">
    <property type="protein sequence ID" value="CQR70768.1"/>
    <property type="molecule type" value="Genomic_DNA"/>
</dbReference>
<dbReference type="InterPro" id="IPR010154">
    <property type="entry name" value="CRISPR-assoc_Cas7/Cst2/DevR"/>
</dbReference>